<evidence type="ECO:0000313" key="4">
    <source>
        <dbReference type="Proteomes" id="UP000321291"/>
    </source>
</evidence>
<dbReference type="PANTHER" id="PTHR10291">
    <property type="entry name" value="DEHYDRODOLICHYL DIPHOSPHATE SYNTHASE FAMILY MEMBER"/>
    <property type="match status" value="1"/>
</dbReference>
<dbReference type="RefSeq" id="WP_146781982.1">
    <property type="nucleotide sequence ID" value="NZ_CP042434.1"/>
</dbReference>
<dbReference type="SUPFAM" id="SSF64005">
    <property type="entry name" value="Undecaprenyl diphosphate synthase"/>
    <property type="match status" value="1"/>
</dbReference>
<comment type="cofactor">
    <cofactor evidence="2">
        <name>Mg(2+)</name>
        <dbReference type="ChEBI" id="CHEBI:18420"/>
    </cofactor>
    <text evidence="2">Binds 2 magnesium ions per subunit.</text>
</comment>
<evidence type="ECO:0000256" key="2">
    <source>
        <dbReference type="HAMAP-Rule" id="MF_01139"/>
    </source>
</evidence>
<sequence length="250" mass="28392">MEKSLQYQIDPARLPRHVAIIMDGNGRWAQEKGEDRLYGHYHGVQSVRTVTEAATELGIEYLTLYAFSTENWDRPSAEVAGLMQLLIQTVRKEVPDLCKNNVRLHVIGDLEMLPDDARQEMQEALAETAGNTGLHLILALSYSSRWELNRAARLIAQQVAAGKLQPEDIGKDLLGRYLTTADYPDPELMIRTGGENRISNFLLYQLAYAELYFTDIKWPDFNKEAFLTAIGAYQTRERRFGRTGEQVKNG</sequence>
<feature type="binding site" evidence="2">
    <location>
        <position position="23"/>
    </location>
    <ligand>
        <name>Mg(2+)</name>
        <dbReference type="ChEBI" id="CHEBI:18420"/>
    </ligand>
</feature>
<name>A0A5B8VM55_9BACT</name>
<dbReference type="InterPro" id="IPR001441">
    <property type="entry name" value="UPP_synth-like"/>
</dbReference>
<feature type="binding site" evidence="2">
    <location>
        <position position="36"/>
    </location>
    <ligand>
        <name>substrate</name>
    </ligand>
</feature>
<feature type="binding site" evidence="2">
    <location>
        <position position="74"/>
    </location>
    <ligand>
        <name>substrate</name>
    </ligand>
</feature>
<keyword evidence="1 2" id="KW-0808">Transferase</keyword>
<feature type="binding site" evidence="2">
    <location>
        <position position="28"/>
    </location>
    <ligand>
        <name>substrate</name>
    </ligand>
</feature>
<dbReference type="NCBIfam" id="NF011405">
    <property type="entry name" value="PRK14830.1"/>
    <property type="match status" value="1"/>
</dbReference>
<comment type="subunit">
    <text evidence="2">Homodimer.</text>
</comment>
<evidence type="ECO:0000256" key="1">
    <source>
        <dbReference type="ARBA" id="ARBA00022679"/>
    </source>
</evidence>
<dbReference type="OrthoDB" id="4191603at2"/>
<comment type="function">
    <text evidence="2">Catalyzes the condensation of isopentenyl diphosphate (IPP) with allylic pyrophosphates generating different type of terpenoids.</text>
</comment>
<dbReference type="NCBIfam" id="TIGR00055">
    <property type="entry name" value="uppS"/>
    <property type="match status" value="1"/>
</dbReference>
<protein>
    <recommendedName>
        <fullName evidence="2">Isoprenyl transferase</fullName>
        <ecNumber evidence="2">2.5.1.-</ecNumber>
    </recommendedName>
</protein>
<keyword evidence="2" id="KW-0479">Metal-binding</keyword>
<dbReference type="AlphaFoldDB" id="A0A5B8VM55"/>
<dbReference type="GO" id="GO:0000287">
    <property type="term" value="F:magnesium ion binding"/>
    <property type="evidence" value="ECO:0007669"/>
    <property type="project" value="UniProtKB-UniRule"/>
</dbReference>
<dbReference type="PROSITE" id="PS01066">
    <property type="entry name" value="UPP_SYNTHASE"/>
    <property type="match status" value="1"/>
</dbReference>
<dbReference type="Gene3D" id="3.40.1180.10">
    <property type="entry name" value="Decaprenyl diphosphate synthase-like"/>
    <property type="match status" value="1"/>
</dbReference>
<feature type="binding site" evidence="2">
    <location>
        <position position="72"/>
    </location>
    <ligand>
        <name>substrate</name>
    </ligand>
</feature>
<dbReference type="GO" id="GO:0016094">
    <property type="term" value="P:polyprenol biosynthetic process"/>
    <property type="evidence" value="ECO:0007669"/>
    <property type="project" value="TreeGrafter"/>
</dbReference>
<dbReference type="KEGG" id="agi:FSB73_11235"/>
<dbReference type="EC" id="2.5.1.-" evidence="2"/>
<dbReference type="Pfam" id="PF01255">
    <property type="entry name" value="Prenyltransf"/>
    <property type="match status" value="1"/>
</dbReference>
<keyword evidence="4" id="KW-1185">Reference proteome</keyword>
<feature type="binding site" evidence="2">
    <location>
        <begin position="68"/>
        <end position="70"/>
    </location>
    <ligand>
        <name>substrate</name>
    </ligand>
</feature>
<organism evidence="3 4">
    <name type="scientific">Arachidicoccus ginsenosidivorans</name>
    <dbReference type="NCBI Taxonomy" id="496057"/>
    <lineage>
        <taxon>Bacteria</taxon>
        <taxon>Pseudomonadati</taxon>
        <taxon>Bacteroidota</taxon>
        <taxon>Chitinophagia</taxon>
        <taxon>Chitinophagales</taxon>
        <taxon>Chitinophagaceae</taxon>
        <taxon>Arachidicoccus</taxon>
    </lineage>
</organism>
<feature type="binding site" evidence="2">
    <location>
        <position position="40"/>
    </location>
    <ligand>
        <name>substrate</name>
    </ligand>
</feature>
<accession>A0A5B8VM55</accession>
<dbReference type="PANTHER" id="PTHR10291:SF0">
    <property type="entry name" value="DEHYDRODOLICHYL DIPHOSPHATE SYNTHASE 2"/>
    <property type="match status" value="1"/>
</dbReference>
<dbReference type="HAMAP" id="MF_01139">
    <property type="entry name" value="ISPT"/>
    <property type="match status" value="1"/>
</dbReference>
<dbReference type="EMBL" id="CP042434">
    <property type="protein sequence ID" value="QEC72161.1"/>
    <property type="molecule type" value="Genomic_DNA"/>
</dbReference>
<feature type="active site" evidence="2">
    <location>
        <position position="23"/>
    </location>
</feature>
<dbReference type="CDD" id="cd00475">
    <property type="entry name" value="Cis_IPPS"/>
    <property type="match status" value="1"/>
</dbReference>
<dbReference type="FunFam" id="3.40.1180.10:FF:000001">
    <property type="entry name" value="(2E,6E)-farnesyl-diphosphate-specific ditrans,polycis-undecaprenyl-diphosphate synthase"/>
    <property type="match status" value="1"/>
</dbReference>
<reference evidence="3 4" key="1">
    <citation type="journal article" date="2017" name="Int. J. Syst. Evol. Microbiol.">
        <title>Arachidicoccus ginsenosidivorans sp. nov., with ginsenoside-converting activity isolated from ginseng cultivating soil.</title>
        <authorList>
            <person name="Siddiqi M.Z."/>
            <person name="Aslam Z."/>
            <person name="Im W.T."/>
        </authorList>
    </citation>
    <scope>NUCLEOTIDE SEQUENCE [LARGE SCALE GENOMIC DNA]</scope>
    <source>
        <strain evidence="3 4">Gsoil 809</strain>
    </source>
</reference>
<evidence type="ECO:0000313" key="3">
    <source>
        <dbReference type="EMBL" id="QEC72161.1"/>
    </source>
</evidence>
<feature type="binding site" evidence="2">
    <location>
        <position position="191"/>
    </location>
    <ligand>
        <name>substrate</name>
    </ligand>
</feature>
<proteinExistence type="inferred from homology"/>
<keyword evidence="2" id="KW-0460">Magnesium</keyword>
<feature type="binding site" evidence="2">
    <location>
        <begin position="197"/>
        <end position="199"/>
    </location>
    <ligand>
        <name>substrate</name>
    </ligand>
</feature>
<dbReference type="InterPro" id="IPR036424">
    <property type="entry name" value="UPP_synth-like_sf"/>
</dbReference>
<dbReference type="Proteomes" id="UP000321291">
    <property type="component" value="Chromosome"/>
</dbReference>
<feature type="binding site" evidence="2">
    <location>
        <position position="210"/>
    </location>
    <ligand>
        <name>Mg(2+)</name>
        <dbReference type="ChEBI" id="CHEBI:18420"/>
    </ligand>
</feature>
<comment type="similarity">
    <text evidence="2">Belongs to the UPP synthase family.</text>
</comment>
<dbReference type="GO" id="GO:0045547">
    <property type="term" value="F:ditrans,polycis-polyprenyl diphosphate synthase [(2E,6E)-farnesyl diphosphate specific] activity"/>
    <property type="evidence" value="ECO:0007669"/>
    <property type="project" value="TreeGrafter"/>
</dbReference>
<gene>
    <name evidence="3" type="ORF">FSB73_11235</name>
</gene>
<feature type="active site" description="Proton acceptor" evidence="2">
    <location>
        <position position="71"/>
    </location>
</feature>
<dbReference type="InterPro" id="IPR018520">
    <property type="entry name" value="UPP_synth-like_CS"/>
</dbReference>
<feature type="binding site" evidence="2">
    <location>
        <begin position="24"/>
        <end position="27"/>
    </location>
    <ligand>
        <name>substrate</name>
    </ligand>
</feature>